<dbReference type="InterPro" id="IPR050923">
    <property type="entry name" value="Cell_Proc_Reg/RNA_Proc"/>
</dbReference>
<gene>
    <name evidence="3" type="ORF">GL263_00070</name>
</gene>
<reference evidence="4" key="1">
    <citation type="journal article" date="2020" name="Syst. Appl. Microbiol.">
        <title>Streptomyces alkaliterrae sp. nov., isolated from an alkaline soil, and emended descriptions of Streptomyces alkaliphilus, Streptomyces calidiresistens and Streptomyces durbertensis.</title>
        <authorList>
            <person name="Swiecimska M."/>
            <person name="Golinska P."/>
            <person name="Nouioui I."/>
            <person name="Wypij M."/>
            <person name="Rai M."/>
            <person name="Sangal V."/>
            <person name="Goodfellow M."/>
        </authorList>
    </citation>
    <scope>NUCLEOTIDE SEQUENCE [LARGE SCALE GENOMIC DNA]</scope>
    <source>
        <strain evidence="4">DSM 104538</strain>
    </source>
</reference>
<feature type="domain" description="FHA" evidence="2">
    <location>
        <begin position="112"/>
        <end position="161"/>
    </location>
</feature>
<dbReference type="Pfam" id="PF00498">
    <property type="entry name" value="FHA"/>
    <property type="match status" value="1"/>
</dbReference>
<dbReference type="SMART" id="SM00240">
    <property type="entry name" value="FHA"/>
    <property type="match status" value="1"/>
</dbReference>
<dbReference type="PROSITE" id="PS50006">
    <property type="entry name" value="FHA_DOMAIN"/>
    <property type="match status" value="1"/>
</dbReference>
<dbReference type="InterPro" id="IPR012551">
    <property type="entry name" value="DUF1707_SHOCT-like"/>
</dbReference>
<evidence type="ECO:0000256" key="1">
    <source>
        <dbReference type="ARBA" id="ARBA00022553"/>
    </source>
</evidence>
<sequence>MTSLDFSAQPPRLSDAERERALELLRDAAVRGRVSQDTFEGRAELILKAQRPDELHAVLYDLRPVGQARPARENALVRLVGGMALLRAKLRRAWRAEELPELQLPASGPYALSIGRAPGSVLRLTDHTVSRAHAQVRFTGNGWTLRDLGSSNGTWVNDRRITGSVSVRPGDRVRFGQVGFRLTAP</sequence>
<dbReference type="InterPro" id="IPR008984">
    <property type="entry name" value="SMAD_FHA_dom_sf"/>
</dbReference>
<dbReference type="Pfam" id="PF08044">
    <property type="entry name" value="DUF1707"/>
    <property type="match status" value="1"/>
</dbReference>
<protein>
    <submittedName>
        <fullName evidence="3">FHA domain-containing protein</fullName>
    </submittedName>
</protein>
<keyword evidence="4" id="KW-1185">Reference proteome</keyword>
<comment type="caution">
    <text evidence="3">The sequence shown here is derived from an EMBL/GenBank/DDBJ whole genome shotgun (WGS) entry which is preliminary data.</text>
</comment>
<organism evidence="3 4">
    <name type="scientific">Streptomyces durbertensis</name>
    <dbReference type="NCBI Taxonomy" id="2448886"/>
    <lineage>
        <taxon>Bacteria</taxon>
        <taxon>Bacillati</taxon>
        <taxon>Actinomycetota</taxon>
        <taxon>Actinomycetes</taxon>
        <taxon>Kitasatosporales</taxon>
        <taxon>Streptomycetaceae</taxon>
        <taxon>Streptomyces</taxon>
    </lineage>
</organism>
<dbReference type="EMBL" id="WMLF01000001">
    <property type="protein sequence ID" value="MBB1241978.1"/>
    <property type="molecule type" value="Genomic_DNA"/>
</dbReference>
<dbReference type="PANTHER" id="PTHR23308">
    <property type="entry name" value="NUCLEAR INHIBITOR OF PROTEIN PHOSPHATASE-1"/>
    <property type="match status" value="1"/>
</dbReference>
<dbReference type="Proteomes" id="UP000766698">
    <property type="component" value="Unassembled WGS sequence"/>
</dbReference>
<dbReference type="RefSeq" id="WP_182853419.1">
    <property type="nucleotide sequence ID" value="NZ_WMLF01000001.1"/>
</dbReference>
<evidence type="ECO:0000313" key="4">
    <source>
        <dbReference type="Proteomes" id="UP000766698"/>
    </source>
</evidence>
<dbReference type="CDD" id="cd00060">
    <property type="entry name" value="FHA"/>
    <property type="match status" value="1"/>
</dbReference>
<name>A0ABR6EA11_9ACTN</name>
<evidence type="ECO:0000313" key="3">
    <source>
        <dbReference type="EMBL" id="MBB1241978.1"/>
    </source>
</evidence>
<dbReference type="Gene3D" id="2.60.200.20">
    <property type="match status" value="1"/>
</dbReference>
<evidence type="ECO:0000259" key="2">
    <source>
        <dbReference type="PROSITE" id="PS50006"/>
    </source>
</evidence>
<keyword evidence="1" id="KW-0597">Phosphoprotein</keyword>
<accession>A0ABR6EA11</accession>
<proteinExistence type="predicted"/>
<dbReference type="SUPFAM" id="SSF49879">
    <property type="entry name" value="SMAD/FHA domain"/>
    <property type="match status" value="1"/>
</dbReference>
<dbReference type="InterPro" id="IPR000253">
    <property type="entry name" value="FHA_dom"/>
</dbReference>